<evidence type="ECO:0000256" key="3">
    <source>
        <dbReference type="ARBA" id="ARBA00022670"/>
    </source>
</evidence>
<keyword evidence="9" id="KW-1185">Reference proteome</keyword>
<sequence>MPQIRSNVTTRSLPISSNSVGESTSEPKRLSSIKFNSPEARRFYVDGTQIPFVDWDAGPSYAGLMPVSNKPNEPRKFFFWFWPAQTAIGTNELTFWTNGGPGCSSLESLLQETGPISWQYGQAKPTRNPQSWTLATSMLYVEQPIGTGYSEGTPQAFDQTDVSRDLFGFFLNWLSVFPEMRNKNFYLSGESYAGYYLPYFADYIFSHQNSFPLKLQGTFLASPSLSWDVLRTQISIVPYVKRYEYVFAFNRTFMNKIEKLHEDCGYEEYLSKYLTYPPEPAPFPIPSVGTFHDDEESDHACDLSRMVSDAARRGNEGSNYNILDTPPAFWDVLDAPQRWPGLKGDAVYFNREDVKKILHVPVQKEWKECQRGVFPHGDHSTPPALSVLPGVIENSKRTIIVTGQTDSMILFNGVRVALQNMTWGGDQGFRSPIENDFIIDGKGYGGRYSTERGLTYAELEKCGHMVPQYQPQASLQLLRYLIGQDPSPSAAWT</sequence>
<dbReference type="SUPFAM" id="SSF53474">
    <property type="entry name" value="alpha/beta-Hydrolases"/>
    <property type="match status" value="1"/>
</dbReference>
<dbReference type="EC" id="3.4.16.-" evidence="6"/>
<feature type="region of interest" description="Disordered" evidence="7">
    <location>
        <begin position="1"/>
        <end position="27"/>
    </location>
</feature>
<dbReference type="Proteomes" id="UP001153365">
    <property type="component" value="Unassembled WGS sequence"/>
</dbReference>
<dbReference type="EMBL" id="CALTRL010006006">
    <property type="protein sequence ID" value="CAH7688725.1"/>
    <property type="molecule type" value="Genomic_DNA"/>
</dbReference>
<dbReference type="AlphaFoldDB" id="A0AAV0BN56"/>
<evidence type="ECO:0000256" key="6">
    <source>
        <dbReference type="RuleBase" id="RU361156"/>
    </source>
</evidence>
<dbReference type="PROSITE" id="PS00131">
    <property type="entry name" value="CARBOXYPEPT_SER_SER"/>
    <property type="match status" value="1"/>
</dbReference>
<comment type="similarity">
    <text evidence="1 6">Belongs to the peptidase S10 family.</text>
</comment>
<dbReference type="Pfam" id="PF00450">
    <property type="entry name" value="Peptidase_S10"/>
    <property type="match status" value="1"/>
</dbReference>
<protein>
    <recommendedName>
        <fullName evidence="6">Carboxypeptidase</fullName>
        <ecNumber evidence="6">3.4.16.-</ecNumber>
    </recommendedName>
</protein>
<dbReference type="InterPro" id="IPR029058">
    <property type="entry name" value="AB_hydrolase_fold"/>
</dbReference>
<organism evidence="8 9">
    <name type="scientific">Phakopsora pachyrhizi</name>
    <name type="common">Asian soybean rust disease fungus</name>
    <dbReference type="NCBI Taxonomy" id="170000"/>
    <lineage>
        <taxon>Eukaryota</taxon>
        <taxon>Fungi</taxon>
        <taxon>Dikarya</taxon>
        <taxon>Basidiomycota</taxon>
        <taxon>Pucciniomycotina</taxon>
        <taxon>Pucciniomycetes</taxon>
        <taxon>Pucciniales</taxon>
        <taxon>Phakopsoraceae</taxon>
        <taxon>Phakopsora</taxon>
    </lineage>
</organism>
<dbReference type="GO" id="GO:0006508">
    <property type="term" value="P:proteolysis"/>
    <property type="evidence" value="ECO:0007669"/>
    <property type="project" value="UniProtKB-KW"/>
</dbReference>
<accession>A0AAV0BN56</accession>
<feature type="compositionally biased region" description="Polar residues" evidence="7">
    <location>
        <begin position="1"/>
        <end position="24"/>
    </location>
</feature>
<evidence type="ECO:0000313" key="8">
    <source>
        <dbReference type="EMBL" id="CAH7688725.1"/>
    </source>
</evidence>
<comment type="caution">
    <text evidence="8">The sequence shown here is derived from an EMBL/GenBank/DDBJ whole genome shotgun (WGS) entry which is preliminary data.</text>
</comment>
<dbReference type="InterPro" id="IPR001563">
    <property type="entry name" value="Peptidase_S10"/>
</dbReference>
<evidence type="ECO:0000256" key="1">
    <source>
        <dbReference type="ARBA" id="ARBA00009431"/>
    </source>
</evidence>
<evidence type="ECO:0000256" key="5">
    <source>
        <dbReference type="ARBA" id="ARBA00023180"/>
    </source>
</evidence>
<name>A0AAV0BN56_PHAPC</name>
<evidence type="ECO:0000256" key="2">
    <source>
        <dbReference type="ARBA" id="ARBA00022645"/>
    </source>
</evidence>
<dbReference type="PANTHER" id="PTHR11802">
    <property type="entry name" value="SERINE PROTEASE FAMILY S10 SERINE CARBOXYPEPTIDASE"/>
    <property type="match status" value="1"/>
</dbReference>
<evidence type="ECO:0000313" key="9">
    <source>
        <dbReference type="Proteomes" id="UP001153365"/>
    </source>
</evidence>
<dbReference type="Gene3D" id="3.40.50.1820">
    <property type="entry name" value="alpha/beta hydrolase"/>
    <property type="match status" value="1"/>
</dbReference>
<dbReference type="PRINTS" id="PR00724">
    <property type="entry name" value="CRBOXYPTASEC"/>
</dbReference>
<evidence type="ECO:0000256" key="4">
    <source>
        <dbReference type="ARBA" id="ARBA00022801"/>
    </source>
</evidence>
<keyword evidence="2 6" id="KW-0121">Carboxypeptidase</keyword>
<keyword evidence="4 6" id="KW-0378">Hydrolase</keyword>
<keyword evidence="3 6" id="KW-0645">Protease</keyword>
<dbReference type="InterPro" id="IPR018202">
    <property type="entry name" value="Ser_caboxypep_ser_AS"/>
</dbReference>
<keyword evidence="5" id="KW-0325">Glycoprotein</keyword>
<gene>
    <name evidence="8" type="ORF">PPACK8108_LOCUS23727</name>
</gene>
<dbReference type="GO" id="GO:0004185">
    <property type="term" value="F:serine-type carboxypeptidase activity"/>
    <property type="evidence" value="ECO:0007669"/>
    <property type="project" value="UniProtKB-UniRule"/>
</dbReference>
<dbReference type="PANTHER" id="PTHR11802:SF479">
    <property type="entry name" value="CARBOXYPEPTIDASE"/>
    <property type="match status" value="1"/>
</dbReference>
<evidence type="ECO:0000256" key="7">
    <source>
        <dbReference type="SAM" id="MobiDB-lite"/>
    </source>
</evidence>
<reference evidence="8" key="1">
    <citation type="submission" date="2022-06" db="EMBL/GenBank/DDBJ databases">
        <authorList>
            <consortium name="SYNGENTA / RWTH Aachen University"/>
        </authorList>
    </citation>
    <scope>NUCLEOTIDE SEQUENCE</scope>
</reference>
<proteinExistence type="inferred from homology"/>